<dbReference type="WBParaSite" id="HPLM_0001706501-mRNA-1">
    <property type="protein sequence ID" value="HPLM_0001706501-mRNA-1"/>
    <property type="gene ID" value="HPLM_0001706501"/>
</dbReference>
<name>A0A0N4WYU5_HAEPC</name>
<sequence>LFCFLDSYDFCRTATPKDSRLKQFALREKRENWACGRGHQLTRSSSYCGASIGSS</sequence>
<reference evidence="1" key="1">
    <citation type="submission" date="2017-02" db="UniProtKB">
        <authorList>
            <consortium name="WormBaseParasite"/>
        </authorList>
    </citation>
    <scope>IDENTIFICATION</scope>
</reference>
<accession>A0A0N4WYU5</accession>
<dbReference type="AlphaFoldDB" id="A0A0N4WYU5"/>
<proteinExistence type="predicted"/>
<evidence type="ECO:0000313" key="1">
    <source>
        <dbReference type="WBParaSite" id="HPLM_0001706501-mRNA-1"/>
    </source>
</evidence>
<protein>
    <submittedName>
        <fullName evidence="1">Protein Wnt</fullName>
    </submittedName>
</protein>
<organism evidence="1">
    <name type="scientific">Haemonchus placei</name>
    <name type="common">Barber's pole worm</name>
    <dbReference type="NCBI Taxonomy" id="6290"/>
    <lineage>
        <taxon>Eukaryota</taxon>
        <taxon>Metazoa</taxon>
        <taxon>Ecdysozoa</taxon>
        <taxon>Nematoda</taxon>
        <taxon>Chromadorea</taxon>
        <taxon>Rhabditida</taxon>
        <taxon>Rhabditina</taxon>
        <taxon>Rhabditomorpha</taxon>
        <taxon>Strongyloidea</taxon>
        <taxon>Trichostrongylidae</taxon>
        <taxon>Haemonchus</taxon>
    </lineage>
</organism>